<evidence type="ECO:0000256" key="2">
    <source>
        <dbReference type="SAM" id="MobiDB-lite"/>
    </source>
</evidence>
<feature type="region of interest" description="Disordered" evidence="2">
    <location>
        <begin position="629"/>
        <end position="652"/>
    </location>
</feature>
<dbReference type="AlphaFoldDB" id="A0A1A7PRX9"/>
<dbReference type="Pfam" id="PF22775">
    <property type="entry name" value="GA_3"/>
    <property type="match status" value="1"/>
</dbReference>
<feature type="compositionally biased region" description="Polar residues" evidence="2">
    <location>
        <begin position="636"/>
        <end position="648"/>
    </location>
</feature>
<dbReference type="Gene3D" id="2.160.20.160">
    <property type="match status" value="2"/>
</dbReference>
<dbReference type="EMBL" id="JTJS01000141">
    <property type="protein sequence ID" value="OBX04477.1"/>
    <property type="molecule type" value="Genomic_DNA"/>
</dbReference>
<name>A0A1A7PRX9_9PAST</name>
<keyword evidence="1" id="KW-0175">Coiled coil</keyword>
<accession>A0A1A7PRX9</accession>
<sequence length="1199" mass="128108">MNDKDPANGVQDDIDAKIKAAEDAKVAADKAAEEAKKDGVITAEEAKAVEDANTALEAEKEAAKEAIKQAPVDKQTELNNKVDALTPAKVPDVTKPMVVLAEDTGDSDSDGISNNGILKFKYENGVEINSQDITGVTVNGEALQSENGVYKLPEGKYEAGSINFTTKSGLTGQNAAKVLIDTTSYDGPFAMVSQDKEGTSLTLSDAIQVGDRVVVKTENGEITLTKGDNGWTSDHPELATLSGNKLVIPFKTAPSQSTLTAVVTDVAGNTSQALNHTVTDPNNPANTTWDDGKTGLQITDFLDKDLETVFKDGVVTLDYLGEKLRDPDSTSPKLIGPKDWTHPSSMMGNDYSDKIQYRVVDGKLEVKMDPNDASLMSGGFAEKFEVQTSDGSKLYIGAQFNPRDVSVDSMVLPDDEGYLGGGDLFSYPDKNNNVPWTTDDKNWSNLKVALKAEPYKPQYIQLTIEGPDGLVIKEVQQTSTKELTFDLSKYKDQLKDGDYTVKATRVADSNGTSITDNEVTLVRQVNIDTVAPVVTVDGYSKGEDGRYYANLTVSDPHKVSYRTLSDGMTVESAVQNADGKASLIGENTQTLKLDVANNNRVVFFDEAGNATEVTLTDIKYLNRITSNLTVEEGPNNPENDSNKGQVSSGDGYKASNEDDIIVVHKPSSNNDEYAGFIDGGTGAGDASITVDTGDGNDVIDARGIGGHTIVRTGEGNDTINLGQGFMGYGPWYGYFGGMDGPQKVDMGAGDDTLSVGKFSMWGPNHDYAPNSFLLTTANINMGDGNDKIETAGTIWADGDDKQYYSNYFNLGAGNDTMIIHGQLTDNFNPNNPSTFAASNVLDLGTGHDRLVVDGDVSGQTLILSRDSSEMVFRNNVKGVTSFILGNGADNLTFAGHVDLQPTNSQSLGSIVYNFNNTPTWYEGSKDLLETIRSDSAAFINVGGGDNTLTFNHGLWNANVYAGAGNDTLTVSESIGYSSLELGSGTNTVKIGTNIWDSKIITGEGQDTINISAEIGRTEVSIGAGNDSVNVGTWMQQGVNVNLGDGDDVITVSTHRKDVSGTSSVEGGEGYDVFNAENSVALGMYGAHTNGVINLTNVEEINLKGSSLITVGVQSSLSGITTSNYKDYSGEFFIHGGASESVTLENSSSSGRIWKEVNSSVTHPEHSGHTYKEYVYQVDGQDTGIKLYLDEQLKFNSITI</sequence>
<comment type="caution">
    <text evidence="4">The sequence shown here is derived from an EMBL/GenBank/DDBJ whole genome shotgun (WGS) entry which is preliminary data.</text>
</comment>
<dbReference type="PRINTS" id="PR00313">
    <property type="entry name" value="CABNDNGRPT"/>
</dbReference>
<feature type="coiled-coil region" evidence="1">
    <location>
        <begin position="18"/>
        <end position="69"/>
    </location>
</feature>
<proteinExistence type="predicted"/>
<feature type="domain" description="Minor extracellular protease Epr GA-like" evidence="3">
    <location>
        <begin position="11"/>
        <end position="94"/>
    </location>
</feature>
<dbReference type="PATRIC" id="fig|505345.8.peg.2076"/>
<dbReference type="RefSeq" id="WP_065235345.1">
    <property type="nucleotide sequence ID" value="NZ_JTJS01000141.1"/>
</dbReference>
<dbReference type="Proteomes" id="UP000243168">
    <property type="component" value="Unassembled WGS sequence"/>
</dbReference>
<gene>
    <name evidence="4" type="ORF">QV07_10195</name>
</gene>
<evidence type="ECO:0000256" key="1">
    <source>
        <dbReference type="SAM" id="Coils"/>
    </source>
</evidence>
<feature type="region of interest" description="Disordered" evidence="2">
    <location>
        <begin position="328"/>
        <end position="347"/>
    </location>
</feature>
<dbReference type="InterPro" id="IPR054725">
    <property type="entry name" value="Epr_GA-like"/>
</dbReference>
<evidence type="ECO:0000313" key="4">
    <source>
        <dbReference type="EMBL" id="OBX04477.1"/>
    </source>
</evidence>
<evidence type="ECO:0000313" key="5">
    <source>
        <dbReference type="Proteomes" id="UP000243168"/>
    </source>
</evidence>
<reference evidence="4 5" key="1">
    <citation type="submission" date="2014-11" db="EMBL/GenBank/DDBJ databases">
        <title>Pan-genome of Gallibacterium spp.</title>
        <authorList>
            <person name="Kudirkiene E."/>
            <person name="Bojesen A.M."/>
        </authorList>
    </citation>
    <scope>NUCLEOTIDE SEQUENCE [LARGE SCALE GENOMIC DNA]</scope>
    <source>
        <strain evidence="4 5">F298</strain>
    </source>
</reference>
<protein>
    <recommendedName>
        <fullName evidence="3">Minor extracellular protease Epr GA-like domain-containing protein</fullName>
    </recommendedName>
</protein>
<evidence type="ECO:0000259" key="3">
    <source>
        <dbReference type="Pfam" id="PF22775"/>
    </source>
</evidence>
<organism evidence="4 5">
    <name type="scientific">Gallibacterium genomosp. 3</name>
    <dbReference type="NCBI Taxonomy" id="505345"/>
    <lineage>
        <taxon>Bacteria</taxon>
        <taxon>Pseudomonadati</taxon>
        <taxon>Pseudomonadota</taxon>
        <taxon>Gammaproteobacteria</taxon>
        <taxon>Pasteurellales</taxon>
        <taxon>Pasteurellaceae</taxon>
        <taxon>Gallibacterium</taxon>
    </lineage>
</organism>